<feature type="domain" description="Thioredoxin" evidence="10">
    <location>
        <begin position="1"/>
        <end position="108"/>
    </location>
</feature>
<reference evidence="11 12" key="1">
    <citation type="submission" date="2019-02" db="EMBL/GenBank/DDBJ databases">
        <authorList>
            <consortium name="Pathogen Informatics"/>
        </authorList>
    </citation>
    <scope>NUCLEOTIDE SEQUENCE [LARGE SCALE GENOMIC DNA]</scope>
    <source>
        <strain evidence="11 12">3012STDY6756504</strain>
    </source>
</reference>
<dbReference type="InterPro" id="IPR013766">
    <property type="entry name" value="Thioredoxin_domain"/>
</dbReference>
<dbReference type="Gene3D" id="3.40.30.10">
    <property type="entry name" value="Glutaredoxin"/>
    <property type="match status" value="1"/>
</dbReference>
<dbReference type="PANTHER" id="PTHR45663">
    <property type="entry name" value="GEO12009P1"/>
    <property type="match status" value="1"/>
</dbReference>
<evidence type="ECO:0000256" key="5">
    <source>
        <dbReference type="ARBA" id="ARBA00023157"/>
    </source>
</evidence>
<evidence type="ECO:0000256" key="3">
    <source>
        <dbReference type="ARBA" id="ARBA00022448"/>
    </source>
</evidence>
<name>A0A4U8VYC4_9NOCA</name>
<dbReference type="PIRSF" id="PIRSF000077">
    <property type="entry name" value="Thioredoxin"/>
    <property type="match status" value="1"/>
</dbReference>
<dbReference type="FunFam" id="3.40.30.10:FF:000001">
    <property type="entry name" value="Thioredoxin"/>
    <property type="match status" value="1"/>
</dbReference>
<dbReference type="PROSITE" id="PS51352">
    <property type="entry name" value="THIOREDOXIN_2"/>
    <property type="match status" value="1"/>
</dbReference>
<dbReference type="InterPro" id="IPR036249">
    <property type="entry name" value="Thioredoxin-like_sf"/>
</dbReference>
<dbReference type="PRINTS" id="PR00421">
    <property type="entry name" value="THIOREDOXIN"/>
</dbReference>
<evidence type="ECO:0000256" key="9">
    <source>
        <dbReference type="PIRSR" id="PIRSR000077-4"/>
    </source>
</evidence>
<evidence type="ECO:0000313" key="12">
    <source>
        <dbReference type="Proteomes" id="UP000290439"/>
    </source>
</evidence>
<evidence type="ECO:0000259" key="10">
    <source>
        <dbReference type="PROSITE" id="PS51352"/>
    </source>
</evidence>
<dbReference type="InterPro" id="IPR005746">
    <property type="entry name" value="Thioredoxin"/>
</dbReference>
<dbReference type="InterPro" id="IPR017937">
    <property type="entry name" value="Thioredoxin_CS"/>
</dbReference>
<comment type="similarity">
    <text evidence="2 8">Belongs to the thioredoxin family.</text>
</comment>
<evidence type="ECO:0000256" key="8">
    <source>
        <dbReference type="PIRNR" id="PIRNR000077"/>
    </source>
</evidence>
<comment type="function">
    <text evidence="1">Participates in various redox reactions through the reversible oxidation of its active center dithiol to a disulfide and catalyzes dithiol-disulfide exchange reactions.</text>
</comment>
<dbReference type="PANTHER" id="PTHR45663:SF11">
    <property type="entry name" value="GEO12009P1"/>
    <property type="match status" value="1"/>
</dbReference>
<keyword evidence="4" id="KW-0249">Electron transport</keyword>
<evidence type="ECO:0000256" key="4">
    <source>
        <dbReference type="ARBA" id="ARBA00022982"/>
    </source>
</evidence>
<dbReference type="EMBL" id="LR215973">
    <property type="protein sequence ID" value="VFA97489.1"/>
    <property type="molecule type" value="Genomic_DNA"/>
</dbReference>
<dbReference type="Proteomes" id="UP000290439">
    <property type="component" value="Chromosome"/>
</dbReference>
<evidence type="ECO:0000256" key="6">
    <source>
        <dbReference type="ARBA" id="ARBA00023284"/>
    </source>
</evidence>
<organism evidence="11 12">
    <name type="scientific">Nocardia cyriacigeorgica</name>
    <dbReference type="NCBI Taxonomy" id="135487"/>
    <lineage>
        <taxon>Bacteria</taxon>
        <taxon>Bacillati</taxon>
        <taxon>Actinomycetota</taxon>
        <taxon>Actinomycetes</taxon>
        <taxon>Mycobacteriales</taxon>
        <taxon>Nocardiaceae</taxon>
        <taxon>Nocardia</taxon>
    </lineage>
</organism>
<evidence type="ECO:0000256" key="1">
    <source>
        <dbReference type="ARBA" id="ARBA00003318"/>
    </source>
</evidence>
<dbReference type="NCBIfam" id="TIGR01068">
    <property type="entry name" value="thioredoxin"/>
    <property type="match status" value="1"/>
</dbReference>
<evidence type="ECO:0000256" key="7">
    <source>
        <dbReference type="NCBIfam" id="TIGR01068"/>
    </source>
</evidence>
<dbReference type="GO" id="GO:0005829">
    <property type="term" value="C:cytosol"/>
    <property type="evidence" value="ECO:0007669"/>
    <property type="project" value="TreeGrafter"/>
</dbReference>
<dbReference type="GO" id="GO:0045454">
    <property type="term" value="P:cell redox homeostasis"/>
    <property type="evidence" value="ECO:0007669"/>
    <property type="project" value="TreeGrafter"/>
</dbReference>
<proteinExistence type="inferred from homology"/>
<sequence length="117" mass="12842">MPTVAVTDATFQSHVLDSASPVVVNFWARWCGPCRRLAPVLEQIADEHSEDFTVVKVEIDENPATAGTYKVMAVPTTVLFVNRREVARVTGALPKGALLDALLEPYRRDGDCQQSTL</sequence>
<keyword evidence="3" id="KW-0813">Transport</keyword>
<accession>A0A4U8VYC4</accession>
<dbReference type="Pfam" id="PF00085">
    <property type="entry name" value="Thioredoxin"/>
    <property type="match status" value="1"/>
</dbReference>
<evidence type="ECO:0000313" key="11">
    <source>
        <dbReference type="EMBL" id="VFA97489.1"/>
    </source>
</evidence>
<dbReference type="AlphaFoldDB" id="A0A4U8VYC4"/>
<keyword evidence="6 9" id="KW-0676">Redox-active center</keyword>
<dbReference type="GO" id="GO:0015035">
    <property type="term" value="F:protein-disulfide reductase activity"/>
    <property type="evidence" value="ECO:0007669"/>
    <property type="project" value="UniProtKB-UniRule"/>
</dbReference>
<keyword evidence="5 9" id="KW-1015">Disulfide bond</keyword>
<dbReference type="SUPFAM" id="SSF52833">
    <property type="entry name" value="Thioredoxin-like"/>
    <property type="match status" value="1"/>
</dbReference>
<evidence type="ECO:0000256" key="2">
    <source>
        <dbReference type="ARBA" id="ARBA00008987"/>
    </source>
</evidence>
<dbReference type="RefSeq" id="WP_130916354.1">
    <property type="nucleotide sequence ID" value="NZ_JADLPI010000010.1"/>
</dbReference>
<dbReference type="PROSITE" id="PS00194">
    <property type="entry name" value="THIOREDOXIN_1"/>
    <property type="match status" value="1"/>
</dbReference>
<dbReference type="CDD" id="cd02947">
    <property type="entry name" value="TRX_family"/>
    <property type="match status" value="1"/>
</dbReference>
<gene>
    <name evidence="11" type="primary">trxA_2</name>
    <name evidence="11" type="ORF">NCTC10797_01252</name>
</gene>
<protein>
    <recommendedName>
        <fullName evidence="7 8">Thioredoxin</fullName>
    </recommendedName>
</protein>
<feature type="disulfide bond" description="Redox-active" evidence="9">
    <location>
        <begin position="31"/>
        <end position="34"/>
    </location>
</feature>